<name>A2RZE3_BURM9</name>
<evidence type="ECO:0000256" key="1">
    <source>
        <dbReference type="ARBA" id="ARBA00005614"/>
    </source>
</evidence>
<dbReference type="InterPro" id="IPR017968">
    <property type="entry name" value="Acylphosphatase_CS"/>
</dbReference>
<dbReference type="SUPFAM" id="SSF54975">
    <property type="entry name" value="Acylphosphatase/BLUF domain-like"/>
    <property type="match status" value="1"/>
</dbReference>
<feature type="domain" description="Acylphosphatase-like" evidence="7">
    <location>
        <begin position="69"/>
        <end position="155"/>
    </location>
</feature>
<dbReference type="EC" id="3.6.1.7" evidence="2 4"/>
<dbReference type="Proteomes" id="UP000002283">
    <property type="component" value="Chromosome II"/>
</dbReference>
<dbReference type="InterPro" id="IPR001792">
    <property type="entry name" value="Acylphosphatase-like_dom"/>
</dbReference>
<dbReference type="GO" id="GO:0003998">
    <property type="term" value="F:acylphosphatase activity"/>
    <property type="evidence" value="ECO:0007669"/>
    <property type="project" value="UniProtKB-EC"/>
</dbReference>
<proteinExistence type="inferred from homology"/>
<dbReference type="NCBIfam" id="NF010998">
    <property type="entry name" value="PRK14424.1"/>
    <property type="match status" value="1"/>
</dbReference>
<gene>
    <name evidence="8" type="ordered locus">BMA10229_1260</name>
</gene>
<dbReference type="HOGENOM" id="CLU_1746217_0_0_4"/>
<dbReference type="Pfam" id="PF00708">
    <property type="entry name" value="Acylphosphatase"/>
    <property type="match status" value="1"/>
</dbReference>
<sequence>MSVMVLMAARPCGAACCTSCEIVRARPGCAARGLHRASFAPRDYNAGLERLDDTGDAMSGDDLDERIETYYVRVRGVVQGVGFRHATVREAHALKLRGWVANLDDGSVEAMLQGSAPQIDRMLAWLRHGPPAAHVTEVTFEEHRTDKRFERFQQH</sequence>
<dbReference type="InterPro" id="IPR020456">
    <property type="entry name" value="Acylphosphatase"/>
</dbReference>
<dbReference type="PROSITE" id="PS51160">
    <property type="entry name" value="ACYLPHOSPHATASE_3"/>
    <property type="match status" value="1"/>
</dbReference>
<reference evidence="8 9" key="1">
    <citation type="submission" date="2007-01" db="EMBL/GenBank/DDBJ databases">
        <authorList>
            <person name="DeShazer D."/>
            <person name="Woods D.E."/>
            <person name="Nierman W.C."/>
        </authorList>
    </citation>
    <scope>NUCLEOTIDE SEQUENCE [LARGE SCALE GENOMIC DNA]</scope>
    <source>
        <strain evidence="8 9">NCTC 10229</strain>
    </source>
</reference>
<keyword evidence="4 5" id="KW-0378">Hydrolase</keyword>
<dbReference type="AlphaFoldDB" id="A2RZE3"/>
<dbReference type="PROSITE" id="PS00150">
    <property type="entry name" value="ACYLPHOSPHATASE_1"/>
    <property type="match status" value="1"/>
</dbReference>
<comment type="catalytic activity">
    <reaction evidence="3 4 5">
        <text>an acyl phosphate + H2O = a carboxylate + phosphate + H(+)</text>
        <dbReference type="Rhea" id="RHEA:14965"/>
        <dbReference type="ChEBI" id="CHEBI:15377"/>
        <dbReference type="ChEBI" id="CHEBI:15378"/>
        <dbReference type="ChEBI" id="CHEBI:29067"/>
        <dbReference type="ChEBI" id="CHEBI:43474"/>
        <dbReference type="ChEBI" id="CHEBI:59918"/>
        <dbReference type="EC" id="3.6.1.7"/>
    </reaction>
</comment>
<feature type="active site" evidence="4">
    <location>
        <position position="102"/>
    </location>
</feature>
<evidence type="ECO:0000259" key="7">
    <source>
        <dbReference type="PROSITE" id="PS51160"/>
    </source>
</evidence>
<comment type="similarity">
    <text evidence="1 6">Belongs to the acylphosphatase family.</text>
</comment>
<organism evidence="8 9">
    <name type="scientific">Burkholderia mallei (strain NCTC 10229)</name>
    <dbReference type="NCBI Taxonomy" id="412022"/>
    <lineage>
        <taxon>Bacteria</taxon>
        <taxon>Pseudomonadati</taxon>
        <taxon>Pseudomonadota</taxon>
        <taxon>Betaproteobacteria</taxon>
        <taxon>Burkholderiales</taxon>
        <taxon>Burkholderiaceae</taxon>
        <taxon>Burkholderia</taxon>
        <taxon>pseudomallei group</taxon>
    </lineage>
</organism>
<dbReference type="PROSITE" id="PS00151">
    <property type="entry name" value="ACYLPHOSPHATASE_2"/>
    <property type="match status" value="1"/>
</dbReference>
<evidence type="ECO:0000256" key="3">
    <source>
        <dbReference type="ARBA" id="ARBA00047645"/>
    </source>
</evidence>
<dbReference type="PANTHER" id="PTHR47268:SF4">
    <property type="entry name" value="ACYLPHOSPHATASE"/>
    <property type="match status" value="1"/>
</dbReference>
<protein>
    <recommendedName>
        <fullName evidence="2 4">Acylphosphatase</fullName>
        <ecNumber evidence="2 4">3.6.1.7</ecNumber>
    </recommendedName>
</protein>
<evidence type="ECO:0000256" key="4">
    <source>
        <dbReference type="PROSITE-ProRule" id="PRU00520"/>
    </source>
</evidence>
<evidence type="ECO:0000313" key="9">
    <source>
        <dbReference type="Proteomes" id="UP000002283"/>
    </source>
</evidence>
<dbReference type="PANTHER" id="PTHR47268">
    <property type="entry name" value="ACYLPHOSPHATASE"/>
    <property type="match status" value="1"/>
</dbReference>
<dbReference type="Gene3D" id="3.30.70.100">
    <property type="match status" value="1"/>
</dbReference>
<evidence type="ECO:0000256" key="5">
    <source>
        <dbReference type="RuleBase" id="RU000553"/>
    </source>
</evidence>
<feature type="active site" evidence="4">
    <location>
        <position position="84"/>
    </location>
</feature>
<dbReference type="InterPro" id="IPR036046">
    <property type="entry name" value="Acylphosphatase-like_dom_sf"/>
</dbReference>
<accession>A2RZE3</accession>
<evidence type="ECO:0000256" key="6">
    <source>
        <dbReference type="RuleBase" id="RU004168"/>
    </source>
</evidence>
<dbReference type="KEGG" id="bml:BMA10229_1260"/>
<evidence type="ECO:0000313" key="8">
    <source>
        <dbReference type="EMBL" id="ABM99454.2"/>
    </source>
</evidence>
<evidence type="ECO:0000256" key="2">
    <source>
        <dbReference type="ARBA" id="ARBA00012150"/>
    </source>
</evidence>
<dbReference type="EMBL" id="CP000545">
    <property type="protein sequence ID" value="ABM99454.2"/>
    <property type="molecule type" value="Genomic_DNA"/>
</dbReference>